<dbReference type="Proteomes" id="UP000277570">
    <property type="component" value="Unassembled WGS sequence"/>
</dbReference>
<sequence length="734" mass="85675">MYISSIAVENFRQLDNVTLSLEKNMTVLAGPNNSGKTTLINLLKKIIKSDVFKFGEQDIPVMEIDKWFNSVFDIFEENMKLKNEPEKNVANILNKVFPEDNKIIIPECRVKFKIDYSVDDDLRNFMDYLMDLDEDKYSFYFVFTLQLNVSTFGKMIIESYNKLVSRFENNKNKESIKDILIRIYARSVEEKCYFTDEKYENASIMELNQFRKLFNLEIINAGRPLDDYGNDNGHNLSKKLISLASKDNKWKDLIKDLPDKVLIPIQSSKIGDEVKETSTKVLNETIDVMSKTNGSHAGKIQLNMDIEEEDIDSLLNRITCAKYNIDQYSLDESSQGLGYSNLIFIHIDLQKFLKTIDPKVVNLFFIEEPEAHMHPQMQSVLIKFLLTYYSNYNIQGLITTHSNEIVKYCSISKLRVIRMTSLFKSEIFNLSLFRKQLREEVQSKYATVTEEEVKAQDEVAAAVDEVNDILENFYDWFFEIGYSEIVFADSAILYEGDTERLYIKRVITRSKFESLQEKYIAFIQVGGAYAYNFKKLISYLKIKTLIITDIDYTSNPRTKNDILVSKSTNSTIIKFYCEDKFGSKFAPHGTIIKIQDLYKWINDKKNVVCIYETENKDKKDLIYLAFQTEKDNYARTLEAAMLAKVFNINAYDQIKRSEWVKKRKATKLKFSIPNDRIIDSKTKKREDDSVFSLYDILEATSNGKTDFMYSVIMYGFDEKMLPTYIEEGLEWLMR</sequence>
<comment type="caution">
    <text evidence="3">The sequence shown here is derived from an EMBL/GenBank/DDBJ whole genome shotgun (WGS) entry which is preliminary data.</text>
</comment>
<proteinExistence type="predicted"/>
<dbReference type="InterPro" id="IPR051396">
    <property type="entry name" value="Bact_Antivir_Def_Nuclease"/>
</dbReference>
<dbReference type="PANTHER" id="PTHR43581:SF4">
    <property type="entry name" value="ATP_GTP PHOSPHATASE"/>
    <property type="match status" value="1"/>
</dbReference>
<dbReference type="CDD" id="cd01026">
    <property type="entry name" value="TOPRIM_OLD"/>
    <property type="match status" value="1"/>
</dbReference>
<dbReference type="InterPro" id="IPR034139">
    <property type="entry name" value="TOPRIM_OLD"/>
</dbReference>
<accession>A0ABY6SZL9</accession>
<protein>
    <submittedName>
        <fullName evidence="3">SMC domain-containing protein</fullName>
    </submittedName>
</protein>
<evidence type="ECO:0000313" key="3">
    <source>
        <dbReference type="EMBL" id="VDG74113.1"/>
    </source>
</evidence>
<feature type="domain" description="Endonuclease GajA/Old nuclease/RecF-like AAA" evidence="1">
    <location>
        <begin position="1"/>
        <end position="406"/>
    </location>
</feature>
<organism evidence="3 4">
    <name type="scientific">Clostridium carnis</name>
    <dbReference type="NCBI Taxonomy" id="1530"/>
    <lineage>
        <taxon>Bacteria</taxon>
        <taxon>Bacillati</taxon>
        <taxon>Bacillota</taxon>
        <taxon>Clostridia</taxon>
        <taxon>Eubacteriales</taxon>
        <taxon>Clostridiaceae</taxon>
        <taxon>Clostridium</taxon>
    </lineage>
</organism>
<dbReference type="Pfam" id="PF20469">
    <property type="entry name" value="OLD-like_TOPRIM"/>
    <property type="match status" value="1"/>
</dbReference>
<dbReference type="GeneID" id="68877459"/>
<dbReference type="InterPro" id="IPR041685">
    <property type="entry name" value="AAA_GajA/Old/RecF-like"/>
</dbReference>
<evidence type="ECO:0000313" key="4">
    <source>
        <dbReference type="Proteomes" id="UP000277570"/>
    </source>
</evidence>
<dbReference type="Pfam" id="PF13175">
    <property type="entry name" value="AAA_15"/>
    <property type="match status" value="1"/>
</dbReference>
<reference evidence="3 4" key="1">
    <citation type="submission" date="2018-11" db="EMBL/GenBank/DDBJ databases">
        <authorList>
            <consortium name="Pathogen Informatics"/>
        </authorList>
    </citation>
    <scope>NUCLEOTIDE SEQUENCE [LARGE SCALE GENOMIC DNA]</scope>
    <source>
        <strain evidence="3 4">NCTC10913</strain>
    </source>
</reference>
<evidence type="ECO:0000259" key="1">
    <source>
        <dbReference type="Pfam" id="PF13175"/>
    </source>
</evidence>
<feature type="domain" description="OLD protein-like TOPRIM" evidence="2">
    <location>
        <begin position="487"/>
        <end position="551"/>
    </location>
</feature>
<dbReference type="InterPro" id="IPR027417">
    <property type="entry name" value="P-loop_NTPase"/>
</dbReference>
<dbReference type="Gene3D" id="3.40.50.300">
    <property type="entry name" value="P-loop containing nucleotide triphosphate hydrolases"/>
    <property type="match status" value="1"/>
</dbReference>
<keyword evidence="4" id="KW-1185">Reference proteome</keyword>
<dbReference type="RefSeq" id="WP_125149936.1">
    <property type="nucleotide sequence ID" value="NZ_UYIN01000022.1"/>
</dbReference>
<dbReference type="EMBL" id="UYIN01000022">
    <property type="protein sequence ID" value="VDG74113.1"/>
    <property type="molecule type" value="Genomic_DNA"/>
</dbReference>
<dbReference type="PANTHER" id="PTHR43581">
    <property type="entry name" value="ATP/GTP PHOSPHATASE"/>
    <property type="match status" value="1"/>
</dbReference>
<gene>
    <name evidence="3" type="ORF">NCTC10913_04495</name>
</gene>
<evidence type="ECO:0000259" key="2">
    <source>
        <dbReference type="Pfam" id="PF20469"/>
    </source>
</evidence>
<name>A0ABY6SZL9_9CLOT</name>
<dbReference type="SUPFAM" id="SSF52540">
    <property type="entry name" value="P-loop containing nucleoside triphosphate hydrolases"/>
    <property type="match status" value="1"/>
</dbReference>